<accession>A0A8J5N6Y4</accession>
<protein>
    <submittedName>
        <fullName evidence="2">Palmitoyltransferase ZDHHC5-like 1</fullName>
    </submittedName>
</protein>
<feature type="non-terminal residue" evidence="2">
    <location>
        <position position="1"/>
    </location>
</feature>
<name>A0A8J5N6Y4_HOMAM</name>
<keyword evidence="1" id="KW-0472">Membrane</keyword>
<proteinExistence type="predicted"/>
<evidence type="ECO:0000313" key="3">
    <source>
        <dbReference type="Proteomes" id="UP000747542"/>
    </source>
</evidence>
<feature type="transmembrane region" description="Helical" evidence="1">
    <location>
        <begin position="6"/>
        <end position="28"/>
    </location>
</feature>
<keyword evidence="1" id="KW-0812">Transmembrane</keyword>
<reference evidence="2" key="1">
    <citation type="journal article" date="2021" name="Sci. Adv.">
        <title>The American lobster genome reveals insights on longevity, neural, and immune adaptations.</title>
        <authorList>
            <person name="Polinski J.M."/>
            <person name="Zimin A.V."/>
            <person name="Clark K.F."/>
            <person name="Kohn A.B."/>
            <person name="Sadowski N."/>
            <person name="Timp W."/>
            <person name="Ptitsyn A."/>
            <person name="Khanna P."/>
            <person name="Romanova D.Y."/>
            <person name="Williams P."/>
            <person name="Greenwood S.J."/>
            <person name="Moroz L.L."/>
            <person name="Walt D.R."/>
            <person name="Bodnar A.G."/>
        </authorList>
    </citation>
    <scope>NUCLEOTIDE SEQUENCE</scope>
    <source>
        <strain evidence="2">GMGI-L3</strain>
    </source>
</reference>
<comment type="caution">
    <text evidence="2">The sequence shown here is derived from an EMBL/GenBank/DDBJ whole genome shotgun (WGS) entry which is preliminary data.</text>
</comment>
<evidence type="ECO:0000256" key="1">
    <source>
        <dbReference type="SAM" id="Phobius"/>
    </source>
</evidence>
<dbReference type="GO" id="GO:0016409">
    <property type="term" value="F:palmitoyltransferase activity"/>
    <property type="evidence" value="ECO:0007669"/>
    <property type="project" value="TreeGrafter"/>
</dbReference>
<gene>
    <name evidence="2" type="primary">Zdhhc5-L1</name>
    <name evidence="2" type="ORF">Hamer_G003276</name>
</gene>
<sequence length="159" mass="17281">MVYHMVVMAVIALLLIPILGLTGFHMVLVSRGRTTNEQVTGKFRGGYNPFSRGCCRNCCFILCGPQYPSIKRPAKYIGRYKFKPSSSPPAPVSTITSQSQVRVYMDNGVQAPNSTAYSQDTAGLITQDNQQVAANHRIAFLPQLVLNPSAPSGPVGLLH</sequence>
<evidence type="ECO:0000313" key="2">
    <source>
        <dbReference type="EMBL" id="KAG7174337.1"/>
    </source>
</evidence>
<keyword evidence="1" id="KW-1133">Transmembrane helix</keyword>
<dbReference type="Proteomes" id="UP000747542">
    <property type="component" value="Unassembled WGS sequence"/>
</dbReference>
<dbReference type="AlphaFoldDB" id="A0A8J5N6Y4"/>
<dbReference type="PANTHER" id="PTHR12349:SF2">
    <property type="entry name" value="PALMITOYLTRANSFERASE ZDHHC8"/>
    <property type="match status" value="1"/>
</dbReference>
<organism evidence="2 3">
    <name type="scientific">Homarus americanus</name>
    <name type="common">American lobster</name>
    <dbReference type="NCBI Taxonomy" id="6706"/>
    <lineage>
        <taxon>Eukaryota</taxon>
        <taxon>Metazoa</taxon>
        <taxon>Ecdysozoa</taxon>
        <taxon>Arthropoda</taxon>
        <taxon>Crustacea</taxon>
        <taxon>Multicrustacea</taxon>
        <taxon>Malacostraca</taxon>
        <taxon>Eumalacostraca</taxon>
        <taxon>Eucarida</taxon>
        <taxon>Decapoda</taxon>
        <taxon>Pleocyemata</taxon>
        <taxon>Astacidea</taxon>
        <taxon>Nephropoidea</taxon>
        <taxon>Nephropidae</taxon>
        <taxon>Homarus</taxon>
    </lineage>
</organism>
<keyword evidence="3" id="KW-1185">Reference proteome</keyword>
<dbReference type="EMBL" id="JAHLQT010007678">
    <property type="protein sequence ID" value="KAG7174337.1"/>
    <property type="molecule type" value="Genomic_DNA"/>
</dbReference>
<dbReference type="PANTHER" id="PTHR12349">
    <property type="entry name" value="ANKYRIN REPEAT AND LEM DOMAIN-CONTAINING PROTEIN 2"/>
    <property type="match status" value="1"/>
</dbReference>